<feature type="compositionally biased region" description="Basic and acidic residues" evidence="1">
    <location>
        <begin position="173"/>
        <end position="185"/>
    </location>
</feature>
<feature type="region of interest" description="Disordered" evidence="1">
    <location>
        <begin position="129"/>
        <end position="318"/>
    </location>
</feature>
<gene>
    <name evidence="3" type="ORF">BBCT_1399</name>
</gene>
<feature type="compositionally biased region" description="Basic residues" evidence="1">
    <location>
        <begin position="150"/>
        <end position="172"/>
    </location>
</feature>
<dbReference type="Pfam" id="PF01610">
    <property type="entry name" value="DDE_Tnp_ISL3"/>
    <property type="match status" value="1"/>
</dbReference>
<protein>
    <submittedName>
        <fullName evidence="3">Transposase</fullName>
    </submittedName>
</protein>
<reference evidence="3 4" key="1">
    <citation type="submission" date="2012-02" db="EMBL/GenBank/DDBJ databases">
        <title>Complete genome sequence of Bifidobacterium catenulatum JCM 1194.</title>
        <authorList>
            <person name="Toh H."/>
            <person name="Oshima K."/>
            <person name="Morita H."/>
            <person name="Hattori M."/>
        </authorList>
    </citation>
    <scope>NUCLEOTIDE SEQUENCE [LARGE SCALE GENOMIC DNA]</scope>
    <source>
        <strain evidence="3 4">JCM 1194</strain>
    </source>
</reference>
<evidence type="ECO:0000259" key="2">
    <source>
        <dbReference type="Pfam" id="PF01610"/>
    </source>
</evidence>
<keyword evidence="4" id="KW-1185">Reference proteome</keyword>
<evidence type="ECO:0000256" key="1">
    <source>
        <dbReference type="SAM" id="MobiDB-lite"/>
    </source>
</evidence>
<sequence length="431" mass="48790">MFFDQEKEPQKTPYEEHIQTFAQRQGHGRRGRVHRRFPAARRSGPGGARQVQEGRVALLALRAQMPEIRRRGRRKALAAPGLRLLSGRDRGSGSACGMPCAWRGGVAGSVGGAGQPVHARLRDGMHVADDGRQQEDRERFSACRVEDRGRHRRTGRRPAGIRHAMHVRRAHGDRRGRDRPQEGPHVRHRRRRPRTQAGGLGARRIRQTGPRPVLRRIDAGAARLHQDRHRRQRQVDRLVRRRIPPERGARARLIPHRLLDDRLPGPGRETVVEPGQANEGQDGRGGDEGPEIRRARKPRRLDRAPIHGPRHARRRGSQGPALPLLAAQGAPAHAPAPARRQAEGELKRWINWASHSRIPEIVELCRKIRGRRDGILRTIRLGYSNARLEAFNNRIKVTIRMAYGFHHVDNLIAMIKLRCSGLPIRLPVPVL</sequence>
<name>A0ABM7EWN0_9BIFI</name>
<feature type="domain" description="Transposase IS204/IS1001/IS1096/IS1165 DDE" evidence="2">
    <location>
        <begin position="338"/>
        <end position="415"/>
    </location>
</feature>
<dbReference type="InterPro" id="IPR002560">
    <property type="entry name" value="Transposase_DDE"/>
</dbReference>
<evidence type="ECO:0000313" key="4">
    <source>
        <dbReference type="Proteomes" id="UP000035061"/>
    </source>
</evidence>
<feature type="compositionally biased region" description="Basic and acidic residues" evidence="1">
    <location>
        <begin position="129"/>
        <end position="149"/>
    </location>
</feature>
<dbReference type="PANTHER" id="PTHR33498:SF1">
    <property type="entry name" value="TRANSPOSASE FOR INSERTION SEQUENCE ELEMENT IS1557"/>
    <property type="match status" value="1"/>
</dbReference>
<dbReference type="PANTHER" id="PTHR33498">
    <property type="entry name" value="TRANSPOSASE FOR INSERTION SEQUENCE ELEMENT IS1557"/>
    <property type="match status" value="1"/>
</dbReference>
<organism evidence="3 4">
    <name type="scientific">Bifidobacterium catenulatum DSM 16992 = JCM 1194 = LMG 11043</name>
    <dbReference type="NCBI Taxonomy" id="566552"/>
    <lineage>
        <taxon>Bacteria</taxon>
        <taxon>Bacillati</taxon>
        <taxon>Actinomycetota</taxon>
        <taxon>Actinomycetes</taxon>
        <taxon>Bifidobacteriales</taxon>
        <taxon>Bifidobacteriaceae</taxon>
        <taxon>Bifidobacterium</taxon>
    </lineage>
</organism>
<proteinExistence type="predicted"/>
<dbReference type="Proteomes" id="UP000035061">
    <property type="component" value="Chromosome"/>
</dbReference>
<feature type="compositionally biased region" description="Basic and acidic residues" evidence="1">
    <location>
        <begin position="281"/>
        <end position="293"/>
    </location>
</feature>
<accession>A0ABM7EWN0</accession>
<feature type="compositionally biased region" description="Basic and acidic residues" evidence="1">
    <location>
        <begin position="233"/>
        <end position="249"/>
    </location>
</feature>
<dbReference type="EMBL" id="AP012325">
    <property type="protein sequence ID" value="BAR02367.1"/>
    <property type="molecule type" value="Genomic_DNA"/>
</dbReference>
<dbReference type="InterPro" id="IPR047951">
    <property type="entry name" value="Transpos_ISL3"/>
</dbReference>
<evidence type="ECO:0000313" key="3">
    <source>
        <dbReference type="EMBL" id="BAR02367.1"/>
    </source>
</evidence>